<dbReference type="OrthoDB" id="112749at2759"/>
<comment type="caution">
    <text evidence="1">The sequence shown here is derived from an EMBL/GenBank/DDBJ whole genome shotgun (WGS) entry which is preliminary data.</text>
</comment>
<dbReference type="EMBL" id="JAAWWB010000033">
    <property type="protein sequence ID" value="KAG6742444.1"/>
    <property type="molecule type" value="Genomic_DNA"/>
</dbReference>
<evidence type="ECO:0000313" key="2">
    <source>
        <dbReference type="Proteomes" id="UP000886885"/>
    </source>
</evidence>
<gene>
    <name evidence="1" type="ORF">POTOM_053315</name>
</gene>
<organism evidence="1 2">
    <name type="scientific">Populus tomentosa</name>
    <name type="common">Chinese white poplar</name>
    <dbReference type="NCBI Taxonomy" id="118781"/>
    <lineage>
        <taxon>Eukaryota</taxon>
        <taxon>Viridiplantae</taxon>
        <taxon>Streptophyta</taxon>
        <taxon>Embryophyta</taxon>
        <taxon>Tracheophyta</taxon>
        <taxon>Spermatophyta</taxon>
        <taxon>Magnoliopsida</taxon>
        <taxon>eudicotyledons</taxon>
        <taxon>Gunneridae</taxon>
        <taxon>Pentapetalae</taxon>
        <taxon>rosids</taxon>
        <taxon>fabids</taxon>
        <taxon>Malpighiales</taxon>
        <taxon>Salicaceae</taxon>
        <taxon>Saliceae</taxon>
        <taxon>Populus</taxon>
    </lineage>
</organism>
<accession>A0A8X8C4G5</accession>
<keyword evidence="2" id="KW-1185">Reference proteome</keyword>
<dbReference type="PANTHER" id="PTHR34204:SF2">
    <property type="entry name" value="RNA-BINDING ASCH DOMAIN PROTEIN"/>
    <property type="match status" value="1"/>
</dbReference>
<name>A0A8X8C4G5_POPTO</name>
<dbReference type="PANTHER" id="PTHR34204">
    <property type="entry name" value="RNA-BINDING ASCH DOMAIN PROTEIN"/>
    <property type="match status" value="1"/>
</dbReference>
<protein>
    <submittedName>
        <fullName evidence="1">Uncharacterized protein</fullName>
    </submittedName>
</protein>
<proteinExistence type="predicted"/>
<sequence>MKTRQKCHVRSSLCDRENGERLRDSIGDLLKFTLESHVKQTLEFNLGLSKEFCIDLLEEDPNDMSCHVTVQQRVMKNHSFDGVAQYPLYKRLALYHSVKCGALWRTHVKMMFCDEDNGSKTVEGRCATGDYIIIGLGDVILVNKTMNVHRYASFLKMLQAESLEKVLPGVKTVEEGVKIYRKLYAEEKEVSNGVLAICVSKLAAQPYLSLASILFNCFKLDFVNILWLMILRFFIYWLEIKGSALAKHAERSSDRFQSTNRLGRSWWKWLGMDVINRLIAASCWQNIHAVPQHGAVFGIRVVDGYGAAC</sequence>
<evidence type="ECO:0000313" key="1">
    <source>
        <dbReference type="EMBL" id="KAG6742444.1"/>
    </source>
</evidence>
<reference evidence="1" key="1">
    <citation type="journal article" date="2020" name="bioRxiv">
        <title>Hybrid origin of Populus tomentosa Carr. identified through genome sequencing and phylogenomic analysis.</title>
        <authorList>
            <person name="An X."/>
            <person name="Gao K."/>
            <person name="Chen Z."/>
            <person name="Li J."/>
            <person name="Yang X."/>
            <person name="Yang X."/>
            <person name="Zhou J."/>
            <person name="Guo T."/>
            <person name="Zhao T."/>
            <person name="Huang S."/>
            <person name="Miao D."/>
            <person name="Khan W.U."/>
            <person name="Rao P."/>
            <person name="Ye M."/>
            <person name="Lei B."/>
            <person name="Liao W."/>
            <person name="Wang J."/>
            <person name="Ji L."/>
            <person name="Li Y."/>
            <person name="Guo B."/>
            <person name="Mustafa N.S."/>
            <person name="Li S."/>
            <person name="Yun Q."/>
            <person name="Keller S.R."/>
            <person name="Mao J."/>
            <person name="Zhang R."/>
            <person name="Strauss S.H."/>
        </authorList>
    </citation>
    <scope>NUCLEOTIDE SEQUENCE</scope>
    <source>
        <strain evidence="1">GM15</strain>
        <tissue evidence="1">Leaf</tissue>
    </source>
</reference>
<dbReference type="AlphaFoldDB" id="A0A8X8C4G5"/>
<dbReference type="Proteomes" id="UP000886885">
    <property type="component" value="Chromosome 17A"/>
</dbReference>